<feature type="compositionally biased region" description="Acidic residues" evidence="1">
    <location>
        <begin position="670"/>
        <end position="683"/>
    </location>
</feature>
<organism evidence="2 3">
    <name type="scientific">Penicillium steckii</name>
    <dbReference type="NCBI Taxonomy" id="303698"/>
    <lineage>
        <taxon>Eukaryota</taxon>
        <taxon>Fungi</taxon>
        <taxon>Dikarya</taxon>
        <taxon>Ascomycota</taxon>
        <taxon>Pezizomycotina</taxon>
        <taxon>Eurotiomycetes</taxon>
        <taxon>Eurotiomycetidae</taxon>
        <taxon>Eurotiales</taxon>
        <taxon>Aspergillaceae</taxon>
        <taxon>Penicillium</taxon>
    </lineage>
</organism>
<protein>
    <recommendedName>
        <fullName evidence="4">Telomere replication protein EST3</fullName>
    </recommendedName>
</protein>
<reference evidence="3" key="1">
    <citation type="journal article" date="2017" name="Nat. Microbiol.">
        <title>Global analysis of biosynthetic gene clusters reveals vast potential of secondary metabolite production in Penicillium species.</title>
        <authorList>
            <person name="Nielsen J.C."/>
            <person name="Grijseels S."/>
            <person name="Prigent S."/>
            <person name="Ji B."/>
            <person name="Dainat J."/>
            <person name="Nielsen K.F."/>
            <person name="Frisvad J.C."/>
            <person name="Workman M."/>
            <person name="Nielsen J."/>
        </authorList>
    </citation>
    <scope>NUCLEOTIDE SEQUENCE [LARGE SCALE GENOMIC DNA]</scope>
    <source>
        <strain evidence="3">IBT 24891</strain>
    </source>
</reference>
<feature type="compositionally biased region" description="Polar residues" evidence="1">
    <location>
        <begin position="382"/>
        <end position="403"/>
    </location>
</feature>
<feature type="region of interest" description="Disordered" evidence="1">
    <location>
        <begin position="299"/>
        <end position="428"/>
    </location>
</feature>
<feature type="region of interest" description="Disordered" evidence="1">
    <location>
        <begin position="1049"/>
        <end position="1076"/>
    </location>
</feature>
<feature type="compositionally biased region" description="Polar residues" evidence="1">
    <location>
        <begin position="610"/>
        <end position="621"/>
    </location>
</feature>
<gene>
    <name evidence="2" type="ORF">PENSTE_c020G07714</name>
</gene>
<feature type="compositionally biased region" description="Polar residues" evidence="1">
    <location>
        <begin position="578"/>
        <end position="597"/>
    </location>
</feature>
<evidence type="ECO:0008006" key="4">
    <source>
        <dbReference type="Google" id="ProtNLM"/>
    </source>
</evidence>
<proteinExistence type="predicted"/>
<name>A0A1V6SV93_9EURO</name>
<feature type="region of interest" description="Disordered" evidence="1">
    <location>
        <begin position="1205"/>
        <end position="1244"/>
    </location>
</feature>
<feature type="compositionally biased region" description="Polar residues" evidence="1">
    <location>
        <begin position="644"/>
        <end position="664"/>
    </location>
</feature>
<accession>A0A1V6SV93</accession>
<comment type="caution">
    <text evidence="2">The sequence shown here is derived from an EMBL/GenBank/DDBJ whole genome shotgun (WGS) entry which is preliminary data.</text>
</comment>
<dbReference type="Proteomes" id="UP000191285">
    <property type="component" value="Unassembled WGS sequence"/>
</dbReference>
<feature type="compositionally biased region" description="Polar residues" evidence="1">
    <location>
        <begin position="842"/>
        <end position="876"/>
    </location>
</feature>
<feature type="compositionally biased region" description="Polar residues" evidence="1">
    <location>
        <begin position="759"/>
        <end position="771"/>
    </location>
</feature>
<feature type="compositionally biased region" description="Acidic residues" evidence="1">
    <location>
        <begin position="1212"/>
        <end position="1223"/>
    </location>
</feature>
<dbReference type="EMBL" id="MLKD01000020">
    <property type="protein sequence ID" value="OQE17670.1"/>
    <property type="molecule type" value="Genomic_DNA"/>
</dbReference>
<feature type="compositionally biased region" description="Polar residues" evidence="1">
    <location>
        <begin position="781"/>
        <end position="809"/>
    </location>
</feature>
<evidence type="ECO:0000313" key="3">
    <source>
        <dbReference type="Proteomes" id="UP000191285"/>
    </source>
</evidence>
<dbReference type="OrthoDB" id="3538943at2759"/>
<evidence type="ECO:0000256" key="1">
    <source>
        <dbReference type="SAM" id="MobiDB-lite"/>
    </source>
</evidence>
<feature type="compositionally biased region" description="Polar residues" evidence="1">
    <location>
        <begin position="698"/>
        <end position="710"/>
    </location>
</feature>
<feature type="region of interest" description="Disordered" evidence="1">
    <location>
        <begin position="905"/>
        <end position="928"/>
    </location>
</feature>
<dbReference type="STRING" id="303698.A0A1V6SV93"/>
<feature type="region of interest" description="Disordered" evidence="1">
    <location>
        <begin position="161"/>
        <end position="196"/>
    </location>
</feature>
<keyword evidence="3" id="KW-1185">Reference proteome</keyword>
<feature type="compositionally biased region" description="Polar residues" evidence="1">
    <location>
        <begin position="303"/>
        <end position="321"/>
    </location>
</feature>
<feature type="compositionally biased region" description="Basic and acidic residues" evidence="1">
    <location>
        <begin position="547"/>
        <end position="569"/>
    </location>
</feature>
<sequence>MASNNLITPWIAAHVEHCLGFYIGQTPGSDIELTDDGTSLIFRSDQSSFSALVAEWGLGHSGDGLVLIDADNQVEGFISKELFAASDSASSISQSPKKRKIELLDFSLVIPYSGPSLEVRLCINRFCIDWEGKEHKFTPKRKLVKNNSIKVLLDKALQKTRDSRTIHQSPEIDTVSARSNGPQVEAELDQDNPPASQIFSQVPARQHVSPVDDYRAGSSLLRTGASLLQHLNPFSAISASRVVSRNETPDRPAMLTTGEKTSSETLNCMTHEVHDKRQVSIESQTGDDVVQDVIDADAQNQVSGNSGQKECLASISSQSPNHPAGNIPESNEDPAVVEDTTSQSPSRKRRRGSPGENKNSDLDQGFGEQVSDDHPSKKKQKTNTTTIVPPQISPSDNSSSTIKKSADHEIQSKDARLKHVNGKARQASPWKWSGQIPLHEIQIPKDQRELLDDPARACWVPPKVSGSLPQGHVPPLLLSLWNNIAERRHRFAQEKQASPKRPATPDPGSSSSESDTDSESESEQVPWSPSPPRNEPAIQRLPPDSSPLKEKSPKRQQELLDNREAENRVSPDGVVEDANNTQQPEVVQNRLSPSLQETPLPDLPERENDTSGTTKGISPQDSQKELSKESDLGLSTMSERENSTQEQIAENQRSPSAPKNTPSPTREMDPDTFDSGDESDESMMDTSVPFALGGSLPEPSQSTQNEQDPISSGPPLPIANARQVQVFETPAMNNNRSSDALAAKDTSRPEISNGAAFSARQNHSSSQSRVFNTYPFHGSHEQTQSSNEDSHCSVPSNGSVQVKRTQPHSSHQDLLPHNLAQDQIPSEVVLDSSGPDHRHKNTSQSPSNQITEPSSYQSTSSHQPEASQPLQPTQDSVVGLSPLDQSGGSQISPLARFVPAANDRRSPFKEQSDLPHELPDSSQDMPGTQSAELIARRLGYLNNPMESLEAHVSYDKFRGEYKHYSGDFSHFSELCLKLKAVRAGGQLQKSFLWDDFIIMHLTQYIPLVEQQSSRGTSSMGYEEYFLLNHSNPVHKKRCLTLPAIDSAASQSLPSNPNSQITSTQSPRIPGDSQTGPAAISFTASLVNQFSKFHAHSFNDTSPSRRTPFNVEIDAQSSILQSPDGLPSVDINVGTRPYHVRQPSVEIKQEHSEEPTEGLNTQALPLSSYENSVLIKQEQDTDEPYAMGSCIANTQDTNDAIMEDAKMQPSQEVQEESSEESDEDESRHETASVELGDETFTSRATAAVPLDIDTIPEADSEAESEEENWFLALRRSRIPVPAWSDDPNTPFKRWAEADQNALVDRRRRGGAKILLDAKGVIRRPIHR</sequence>
<feature type="compositionally biased region" description="Basic and acidic residues" evidence="1">
    <location>
        <begin position="905"/>
        <end position="919"/>
    </location>
</feature>
<feature type="region of interest" description="Disordered" evidence="1">
    <location>
        <begin position="243"/>
        <end position="264"/>
    </location>
</feature>
<evidence type="ECO:0000313" key="2">
    <source>
        <dbReference type="EMBL" id="OQE17670.1"/>
    </source>
</evidence>
<feature type="region of interest" description="Disordered" evidence="1">
    <location>
        <begin position="492"/>
        <end position="891"/>
    </location>
</feature>
<feature type="compositionally biased region" description="Basic and acidic residues" evidence="1">
    <location>
        <begin position="622"/>
        <end position="631"/>
    </location>
</feature>
<feature type="compositionally biased region" description="Basic and acidic residues" evidence="1">
    <location>
        <begin position="404"/>
        <end position="417"/>
    </location>
</feature>